<proteinExistence type="predicted"/>
<keyword evidence="1" id="KW-0732">Signal</keyword>
<reference evidence="4" key="1">
    <citation type="submission" date="2016-06" db="UniProtKB">
        <authorList>
            <consortium name="WormBaseParasite"/>
        </authorList>
    </citation>
    <scope>IDENTIFICATION</scope>
</reference>
<dbReference type="EMBL" id="UZAK01034616">
    <property type="protein sequence ID" value="VDP45863.1"/>
    <property type="molecule type" value="Genomic_DNA"/>
</dbReference>
<sequence length="260" mass="30453">MKLLNLMCIVILCPTISFSLKSTNEAEEYFYFNILYYIPIQYQYIMRAGYSPGQFGTEQNTIIIPPETLLDFNEHSNGDYANSTTTFSAKRFRLIVRQDIHQFCPKACAYRGGPGFNIKHKTELNRYTSLCNFPKHFMTVSSQRCIEQNNVGLVNLQSFKCDCSNGFIWKEQVKACYLPYGWRQKAERLKWIVNTKRSDQFIYYAQNNCSRIGTKFIQPIEIHTKNSNKPNYDKLHHTERCICKDEFYGTNCGQVFPINY</sequence>
<reference evidence="2 3" key="2">
    <citation type="submission" date="2018-11" db="EMBL/GenBank/DDBJ databases">
        <authorList>
            <consortium name="Pathogen Informatics"/>
        </authorList>
    </citation>
    <scope>NUCLEOTIDE SEQUENCE [LARGE SCALE GENOMIC DNA]</scope>
    <source>
        <strain evidence="2">Dakar</strain>
        <strain evidence="3">Dakar, Senegal</strain>
    </source>
</reference>
<accession>A0A183K9Q9</accession>
<feature type="chain" id="PRO_5043140793" evidence="1">
    <location>
        <begin position="20"/>
        <end position="260"/>
    </location>
</feature>
<feature type="signal peptide" evidence="1">
    <location>
        <begin position="1"/>
        <end position="19"/>
    </location>
</feature>
<organism evidence="4">
    <name type="scientific">Schistosoma curassoni</name>
    <dbReference type="NCBI Taxonomy" id="6186"/>
    <lineage>
        <taxon>Eukaryota</taxon>
        <taxon>Metazoa</taxon>
        <taxon>Spiralia</taxon>
        <taxon>Lophotrochozoa</taxon>
        <taxon>Platyhelminthes</taxon>
        <taxon>Trematoda</taxon>
        <taxon>Digenea</taxon>
        <taxon>Strigeidida</taxon>
        <taxon>Schistosomatoidea</taxon>
        <taxon>Schistosomatidae</taxon>
        <taxon>Schistosoma</taxon>
    </lineage>
</organism>
<dbReference type="STRING" id="6186.A0A183K9Q9"/>
<dbReference type="Proteomes" id="UP000279833">
    <property type="component" value="Unassembled WGS sequence"/>
</dbReference>
<evidence type="ECO:0000313" key="3">
    <source>
        <dbReference type="Proteomes" id="UP000279833"/>
    </source>
</evidence>
<evidence type="ECO:0000256" key="1">
    <source>
        <dbReference type="SAM" id="SignalP"/>
    </source>
</evidence>
<dbReference type="AlphaFoldDB" id="A0A183K9Q9"/>
<name>A0A183K9Q9_9TREM</name>
<evidence type="ECO:0000313" key="4">
    <source>
        <dbReference type="WBParaSite" id="SCUD_0001174201-mRNA-1"/>
    </source>
</evidence>
<keyword evidence="3" id="KW-1185">Reference proteome</keyword>
<gene>
    <name evidence="2" type="ORF">SCUD_LOCUS11742</name>
</gene>
<evidence type="ECO:0000313" key="2">
    <source>
        <dbReference type="EMBL" id="VDP45863.1"/>
    </source>
</evidence>
<dbReference type="WBParaSite" id="SCUD_0001174201-mRNA-1">
    <property type="protein sequence ID" value="SCUD_0001174201-mRNA-1"/>
    <property type="gene ID" value="SCUD_0001174201"/>
</dbReference>
<protein>
    <submittedName>
        <fullName evidence="4">EGF-like domain-containing protein</fullName>
    </submittedName>
</protein>